<dbReference type="Pfam" id="PF08811">
    <property type="entry name" value="DUF1800"/>
    <property type="match status" value="1"/>
</dbReference>
<dbReference type="AlphaFoldDB" id="A0A7X5TYX8"/>
<dbReference type="InterPro" id="IPR014917">
    <property type="entry name" value="DUF1800"/>
</dbReference>
<sequence length="425" mass="45568">MLRRAGFGASGPQIDAVVGQDWSVYLDKALNMDPDSDPGALATPIPTPVTPPIPPDSAPLPVRTEFIKVLSGQMLDLGAWWTRRMAAVQEPIHEKLTLVWHNHFATSAEKVLAAELMAAQNQKLRTLKLGDFRELAYAMLIDAAMALWLDAVRNTKAAPNENLSREFMELFTLGHNNGYTEADVKEGARALTGRYVIPGAQTVIAPENHDTAPKTVFGVTGNHDDTAFCDIVLSQPGSPGFVAGKLWRLLASDTPAPPDVLDRLVAAYGPNRDLKALTKAVFLDPAFTASAGSMVTQPIEWLVGMLRSLAVPLDSPDAVAGTNVVLTVMGQRPFFPYDVGGWPRGQVWLSSTSTAARVWAADKFVPMGDLSVVQEAGPTDRVDAAGYLLGIGAWSDSTAAALKPLHDNPVRLVAAAVNTPEYLTS</sequence>
<feature type="compositionally biased region" description="Pro residues" evidence="1">
    <location>
        <begin position="45"/>
        <end position="57"/>
    </location>
</feature>
<feature type="region of interest" description="Disordered" evidence="1">
    <location>
        <begin position="36"/>
        <end position="57"/>
    </location>
</feature>
<name>A0A7X5TYX8_9MYCO</name>
<evidence type="ECO:0000256" key="1">
    <source>
        <dbReference type="SAM" id="MobiDB-lite"/>
    </source>
</evidence>
<organism evidence="2 3">
    <name type="scientific">Mycolicibacterium fluoranthenivorans</name>
    <dbReference type="NCBI Taxonomy" id="258505"/>
    <lineage>
        <taxon>Bacteria</taxon>
        <taxon>Bacillati</taxon>
        <taxon>Actinomycetota</taxon>
        <taxon>Actinomycetes</taxon>
        <taxon>Mycobacteriales</taxon>
        <taxon>Mycobacteriaceae</taxon>
        <taxon>Mycolicibacterium</taxon>
    </lineage>
</organism>
<comment type="caution">
    <text evidence="2">The sequence shown here is derived from an EMBL/GenBank/DDBJ whole genome shotgun (WGS) entry which is preliminary data.</text>
</comment>
<keyword evidence="3" id="KW-1185">Reference proteome</keyword>
<dbReference type="EMBL" id="JAANOW010000001">
    <property type="protein sequence ID" value="NIH95328.1"/>
    <property type="molecule type" value="Genomic_DNA"/>
</dbReference>
<protein>
    <submittedName>
        <fullName evidence="2">Uncharacterized protein (DUF1800 family)</fullName>
    </submittedName>
</protein>
<evidence type="ECO:0000313" key="2">
    <source>
        <dbReference type="EMBL" id="NIH95328.1"/>
    </source>
</evidence>
<proteinExistence type="predicted"/>
<dbReference type="RefSeq" id="WP_167158331.1">
    <property type="nucleotide sequence ID" value="NZ_JAANOW010000001.1"/>
</dbReference>
<gene>
    <name evidence="2" type="ORF">FHU31_002284</name>
</gene>
<reference evidence="2 3" key="1">
    <citation type="submission" date="2020-03" db="EMBL/GenBank/DDBJ databases">
        <title>Sequencing the genomes of 1000 actinobacteria strains.</title>
        <authorList>
            <person name="Klenk H.-P."/>
        </authorList>
    </citation>
    <scope>NUCLEOTIDE SEQUENCE [LARGE SCALE GENOMIC DNA]</scope>
    <source>
        <strain evidence="2 3">DSM 44556</strain>
    </source>
</reference>
<accession>A0A7X5TYX8</accession>
<evidence type="ECO:0000313" key="3">
    <source>
        <dbReference type="Proteomes" id="UP000547444"/>
    </source>
</evidence>
<dbReference type="Proteomes" id="UP000547444">
    <property type="component" value="Unassembled WGS sequence"/>
</dbReference>